<name>A0ABS5F3U6_9PROT</name>
<dbReference type="PANTHER" id="PTHR47756:SF2">
    <property type="entry name" value="BLL6612 PROTEIN"/>
    <property type="match status" value="1"/>
</dbReference>
<feature type="compositionally biased region" description="Polar residues" evidence="1">
    <location>
        <begin position="444"/>
        <end position="454"/>
    </location>
</feature>
<keyword evidence="5" id="KW-1185">Reference proteome</keyword>
<evidence type="ECO:0000313" key="5">
    <source>
        <dbReference type="Proteomes" id="UP001196870"/>
    </source>
</evidence>
<sequence length="454" mass="48339">MAASRSAPSLRPEVPVETGEARRAAERIARESFGRLVAFLAARTRDLAAAEDALSEAFAAALRQWPESGVPESPAAWLLTVARRRGADAARRRAVETCGAGRVALMAEELEAAASSPEAIPDRRLALMFAGAHPAIDRGMRAPLILQAVLGLTAMELAAAFLVPPKAMGQRLVRVKNRIRDTGIPFRVPDREELPERLDAVLEAIYAAYARGWHELDGGAPRLAEEAIWLGQVVVGLLPDAPEAKGMLALMLYAEARRPARRSDDGAFVPLEEQDVARWDRDALAAAERLLREASAAGPSGRYQIEAAIQSAHVARRLGGAATWPAIVALYDHLLALTGSPVVALNRAVALAETDGPGAALAALDPLAADERLAGYQPYWAARGALLARAGRTTEAREALTLALGLADDPAVRAHLRARLEMLPEAVDESRSPEGGIARRLGSAPQNNGLEHDA</sequence>
<feature type="domain" description="RNA polymerase sigma-70 region 2" evidence="2">
    <location>
        <begin position="35"/>
        <end position="94"/>
    </location>
</feature>
<dbReference type="Proteomes" id="UP001196870">
    <property type="component" value="Unassembled WGS sequence"/>
</dbReference>
<dbReference type="Gene3D" id="1.10.1740.10">
    <property type="match status" value="1"/>
</dbReference>
<reference evidence="5" key="1">
    <citation type="journal article" date="2021" name="Syst. Appl. Microbiol.">
        <title>Roseomonas hellenica sp. nov., isolated from roots of wild-growing Alkanna tinctoria.</title>
        <authorList>
            <person name="Rat A."/>
            <person name="Naranjo H.D."/>
            <person name="Lebbe L."/>
            <person name="Cnockaert M."/>
            <person name="Krigas N."/>
            <person name="Grigoriadou K."/>
            <person name="Maloupa E."/>
            <person name="Willems A."/>
        </authorList>
    </citation>
    <scope>NUCLEOTIDE SEQUENCE [LARGE SCALE GENOMIC DNA]</scope>
    <source>
        <strain evidence="5">LMG 31523</strain>
    </source>
</reference>
<dbReference type="Pfam" id="PF20239">
    <property type="entry name" value="DUF6596"/>
    <property type="match status" value="1"/>
</dbReference>
<dbReference type="InterPro" id="IPR013325">
    <property type="entry name" value="RNA_pol_sigma_r2"/>
</dbReference>
<organism evidence="4 5">
    <name type="scientific">Plastoroseomonas hellenica</name>
    <dbReference type="NCBI Taxonomy" id="2687306"/>
    <lineage>
        <taxon>Bacteria</taxon>
        <taxon>Pseudomonadati</taxon>
        <taxon>Pseudomonadota</taxon>
        <taxon>Alphaproteobacteria</taxon>
        <taxon>Acetobacterales</taxon>
        <taxon>Acetobacteraceae</taxon>
        <taxon>Plastoroseomonas</taxon>
    </lineage>
</organism>
<evidence type="ECO:0000259" key="2">
    <source>
        <dbReference type="Pfam" id="PF04542"/>
    </source>
</evidence>
<protein>
    <submittedName>
        <fullName evidence="4">RNA polymerase subunit sigma-70</fullName>
    </submittedName>
</protein>
<dbReference type="InterPro" id="IPR007627">
    <property type="entry name" value="RNA_pol_sigma70_r2"/>
</dbReference>
<feature type="domain" description="DUF6596" evidence="3">
    <location>
        <begin position="197"/>
        <end position="294"/>
    </location>
</feature>
<evidence type="ECO:0000256" key="1">
    <source>
        <dbReference type="SAM" id="MobiDB-lite"/>
    </source>
</evidence>
<proteinExistence type="predicted"/>
<dbReference type="Pfam" id="PF04542">
    <property type="entry name" value="Sigma70_r2"/>
    <property type="match status" value="1"/>
</dbReference>
<evidence type="ECO:0000259" key="3">
    <source>
        <dbReference type="Pfam" id="PF20239"/>
    </source>
</evidence>
<dbReference type="PANTHER" id="PTHR47756">
    <property type="entry name" value="BLL6612 PROTEIN-RELATED"/>
    <property type="match status" value="1"/>
</dbReference>
<dbReference type="InterPro" id="IPR046531">
    <property type="entry name" value="DUF6596"/>
</dbReference>
<gene>
    <name evidence="4" type="ORF">GXW71_23110</name>
</gene>
<dbReference type="EMBL" id="JAAGBB010000032">
    <property type="protein sequence ID" value="MBR0667266.1"/>
    <property type="molecule type" value="Genomic_DNA"/>
</dbReference>
<dbReference type="SUPFAM" id="SSF88946">
    <property type="entry name" value="Sigma2 domain of RNA polymerase sigma factors"/>
    <property type="match status" value="1"/>
</dbReference>
<accession>A0ABS5F3U6</accession>
<evidence type="ECO:0000313" key="4">
    <source>
        <dbReference type="EMBL" id="MBR0667266.1"/>
    </source>
</evidence>
<comment type="caution">
    <text evidence="4">The sequence shown here is derived from an EMBL/GenBank/DDBJ whole genome shotgun (WGS) entry which is preliminary data.</text>
</comment>
<feature type="region of interest" description="Disordered" evidence="1">
    <location>
        <begin position="427"/>
        <end position="454"/>
    </location>
</feature>